<dbReference type="SMART" id="SM00639">
    <property type="entry name" value="PSA"/>
    <property type="match status" value="23"/>
</dbReference>
<dbReference type="EMBL" id="CAJJDN010000010">
    <property type="protein sequence ID" value="CAD8055987.1"/>
    <property type="molecule type" value="Genomic_DNA"/>
</dbReference>
<reference evidence="2" key="1">
    <citation type="submission" date="2021-01" db="EMBL/GenBank/DDBJ databases">
        <authorList>
            <consortium name="Genoscope - CEA"/>
            <person name="William W."/>
        </authorList>
    </citation>
    <scope>NUCLEOTIDE SEQUENCE</scope>
</reference>
<proteinExistence type="predicted"/>
<accession>A0A8S1KMC5</accession>
<dbReference type="InterPro" id="IPR002895">
    <property type="entry name" value="Paramecium_SA"/>
</dbReference>
<dbReference type="OrthoDB" id="4405280at2759"/>
<keyword evidence="1" id="KW-0732">Signal</keyword>
<dbReference type="Pfam" id="PF01508">
    <property type="entry name" value="Paramecium_SA"/>
    <property type="match status" value="9"/>
</dbReference>
<sequence length="2525" mass="273777">MRYKMILSFIALVSSQQVLKQNECNDCGQLKSQTDCESFKTGSCEWIEANLIVAAKCQKKDLETEQGTFKSYCELIEKPEINCSKTLGCAYLDQKCLHFAGCSAYVKTSLQECQQISYRCLSDGTACIEALACKEYLQIQCESTPSISGIWTCKWDNGVCRDILCSEAPLTFTTDEQCDSWKSGCITKGKGCWNKPLPSCSIYTGTEEYCNLVIGNDGNCELARDTKNCKARECSKASNTISTDEECRAYQNGCLTTGKGCYKGTTKPLCSKYFGDNVSCIGYIGSDGVCEGDVGSNKCRVRRCENGNFQTDDQCKEYQKGCVTNGVKCVSSLPTCSTYKGISTGCNAYIGSDGYCTGISTTVEANCIPKTCDQASNTISTDETCEKFQKGCVTTGKGCSTKVALKKCSNYEGDSVIACITRVGSEGKCTWNGGNKCTPRDCASAPSSTNTNTLCSNWFSNCVTNGSGCVAATTCELTIKQSSCEGTKNCAWQPICTSNSSCTQFKRKAICISNTARVYKGLDDDNNPIYVTQKCGWGANGCQDLECSHLTGAFYSLHANCAVELSTCMSNGVDACITKQECSKLKGTKNTCLTYPGFCTNLPTALETASCQSRLCSDNTEAKDNATCEAWNPGCISNGQGCVFYTTSCSSFKGDRDTCNNLYGYISGSSSNYLTVQCYNDSNATVNSSCKQKICSMATDMSEGSCNGFLKECIYNGNGSCVDPEVATCDDYYGVAAFCEGLTIKNKDPKYCYGTSSAAKCQVKNCDHYPEANTTDEICQNFKSGCIAKSSGGCVDKSATSCSLQSGTNQTCPNFSSNSGKCQKYNQCQDRVCGDILNPTSQQDCINYKSTCRFFKPGSPCIYANICNQYYVQDSTAQDSDKFAYCITITNYNGKFCGYKTGNTCAERTCDQFLSTYTTTLTCLTYVPKPNLTDKNPCKLAGTICYAPQSDCAYPHGIITTDSDKKTECQKYENTNDVQCIWSIGIACSNQNKCENLITQTDAKTCNDFLYATGKGLCQKLSDSMCITTSTDCATYKLDSSKTEVVKKAVCQGLYVIDDVSKYGTGTGVFKKCIYKSADACSPITTCAEVPSAMSQVDCDNQLPGCLYFNGLCYAISETCAGVSIPNNANTDTLKSLFCHSMKQGYDHCKLNAAKNACEDNADTDCTSFDITRITDWDGNLITLANFCGDKADKTKRILCKAGTLPNCSAATCEDIANPKNQGDCDNRILGCSFSNGKCRIFDPAGAHCEAIDIPTDITVASGKTVFCQSVTQTISSNSGVPCTYDEFKSGPADTYCAATGTCSSYTALPSDETQKLTYCLSKVNASKQQCAFTIGQDACRDSDCFDIFSPTSQISCDLGAPGKTCTYIQGTCYNTTDGCDKVPALGFDKKEYCDLLTSNTINCTYIAGEFCTPKLAECKDYDVTNASDKKATCNTLVNQTDEKCIYVWGYKCVTLGTCHSYDGSAIAELGPENGKEITQCPIFKAITTGYPCIKHASDPRKCQTQVCADNEGNEYGCKNNVSGCIYYQNKCISKTSCALYTFPDTIINENEKQSWCEEVIDSNDNKCKYDGTKCANRLCSDSATARYYTDFDCKSYLKTCKTDGYGCIDASSNCNTVSGNQTFCELMLDNSGYNYCKSNAAVVAYGNCQVRTCYDNVSAKSDGDCEIWMKDCVTRGNGCIPKDRPCSEYRGTKTQCEAFKYYSHYDNVNKVDVYVQCSGMSSNKENSKCKDRKCTDNTIATTNDECQAYLDGCVTKGIGCISKFFNCSVYKGTRDTCSNFTGSSGYEYCYNVENATETSNCQKKNCSDIQGTNNKECSDGMKPFNTTDKPFCVFNGTVCDTYGKRCEKFKGTEITCPTYIALNGPCKATNYGTIVGSCAKRVCIEASNNLKTDQECQDYHPDCVTTGYGCTFVVNCNSMINQDSCQLRPECTWANQCEPTKTSCSEQSGTSRSNCVNTVITIEVNNVKIKKNCAWTEIDNQCRDQKCEDQSATINSHKQCNDFDKTCTTTGVGCIIMTVCKGYRTESICKAASYLRNSTTGELGRCFWENNKCRERICGDLNGKTDAECDAHLSGCKTNGTECVYGSGCSDFKLQQYCISSENGPCLWINGICHNYNQCEDALMKSHSECQDFSPLCTTNGERCIPITSCSKTALRISCVIGTDGDCGYLPTGKCQKFNKCADAISNDQNACLAYGGCITDGTTCVAKGKCSDYKTEISCKNNLGSDGVCFWKGSNCKLKECSDLIGTTYDRCRSQVITGGSCTTDGIQCTPLKLCQSYTEGGCYQGTDGTCIFSFPIGQTSGNKACRLKLCEDIDKGVNNFACGGVIPGKECVSNTKNCIPKAACSTYKILEACNGGGLEGINQVQCTFSPNSATDKFNGTCKEFTQCKDANQDSNACSTNKACKWTLTEIASSCVSHTCDTFATGTDCQPVPSFDGKTFTVCIIQNGVCTASDPGTITDSKVCYTKSAQSYTWNQNTNKCEQCRAGATQQNTTNNNTIHLNNTDNYGTILPIFTLSLLGIMA</sequence>
<keyword evidence="3" id="KW-1185">Reference proteome</keyword>
<evidence type="ECO:0000313" key="2">
    <source>
        <dbReference type="EMBL" id="CAD8055987.1"/>
    </source>
</evidence>
<gene>
    <name evidence="2" type="ORF">PSON_ATCC_30995.1.T0100006</name>
</gene>
<comment type="caution">
    <text evidence="2">The sequence shown here is derived from an EMBL/GenBank/DDBJ whole genome shotgun (WGS) entry which is preliminary data.</text>
</comment>
<name>A0A8S1KMC5_9CILI</name>
<organism evidence="2 3">
    <name type="scientific">Paramecium sonneborni</name>
    <dbReference type="NCBI Taxonomy" id="65129"/>
    <lineage>
        <taxon>Eukaryota</taxon>
        <taxon>Sar</taxon>
        <taxon>Alveolata</taxon>
        <taxon>Ciliophora</taxon>
        <taxon>Intramacronucleata</taxon>
        <taxon>Oligohymenophorea</taxon>
        <taxon>Peniculida</taxon>
        <taxon>Parameciidae</taxon>
        <taxon>Paramecium</taxon>
    </lineage>
</organism>
<feature type="signal peptide" evidence="1">
    <location>
        <begin position="1"/>
        <end position="15"/>
    </location>
</feature>
<dbReference type="Proteomes" id="UP000692954">
    <property type="component" value="Unassembled WGS sequence"/>
</dbReference>
<protein>
    <submittedName>
        <fullName evidence="2">Uncharacterized protein</fullName>
    </submittedName>
</protein>
<evidence type="ECO:0000256" key="1">
    <source>
        <dbReference type="SAM" id="SignalP"/>
    </source>
</evidence>
<evidence type="ECO:0000313" key="3">
    <source>
        <dbReference type="Proteomes" id="UP000692954"/>
    </source>
</evidence>
<feature type="chain" id="PRO_5035827608" evidence="1">
    <location>
        <begin position="16"/>
        <end position="2525"/>
    </location>
</feature>